<dbReference type="SMART" id="SM00671">
    <property type="entry name" value="SEL1"/>
    <property type="match status" value="10"/>
</dbReference>
<evidence type="ECO:0000313" key="1">
    <source>
        <dbReference type="EMBL" id="POG67836.1"/>
    </source>
</evidence>
<dbReference type="EMBL" id="AUPC02000163">
    <property type="protein sequence ID" value="POG67836.1"/>
    <property type="molecule type" value="Genomic_DNA"/>
</dbReference>
<dbReference type="VEuPathDB" id="FungiDB:RhiirFUN_013370"/>
<dbReference type="VEuPathDB" id="FungiDB:RhiirFUN_013371"/>
<name>A0A2P4PR25_RHIID</name>
<proteinExistence type="predicted"/>
<dbReference type="Pfam" id="PF08238">
    <property type="entry name" value="Sel1"/>
    <property type="match status" value="10"/>
</dbReference>
<keyword evidence="2" id="KW-1185">Reference proteome</keyword>
<accession>A0A2P4PR25</accession>
<protein>
    <recommendedName>
        <fullName evidence="3">HCP-like protein</fullName>
    </recommendedName>
</protein>
<evidence type="ECO:0000313" key="2">
    <source>
        <dbReference type="Proteomes" id="UP000018888"/>
    </source>
</evidence>
<dbReference type="AlphaFoldDB" id="A0A2P4PR25"/>
<evidence type="ECO:0008006" key="3">
    <source>
        <dbReference type="Google" id="ProtNLM"/>
    </source>
</evidence>
<reference evidence="1 2" key="2">
    <citation type="journal article" date="2018" name="New Phytol.">
        <title>High intraspecific genome diversity in the model arbuscular mycorrhizal symbiont Rhizophagus irregularis.</title>
        <authorList>
            <person name="Chen E.C.H."/>
            <person name="Morin E."/>
            <person name="Beaudet D."/>
            <person name="Noel J."/>
            <person name="Yildirir G."/>
            <person name="Ndikumana S."/>
            <person name="Charron P."/>
            <person name="St-Onge C."/>
            <person name="Giorgi J."/>
            <person name="Kruger M."/>
            <person name="Marton T."/>
            <person name="Ropars J."/>
            <person name="Grigoriev I.V."/>
            <person name="Hainaut M."/>
            <person name="Henrissat B."/>
            <person name="Roux C."/>
            <person name="Martin F."/>
            <person name="Corradi N."/>
        </authorList>
    </citation>
    <scope>NUCLEOTIDE SEQUENCE [LARGE SCALE GENOMIC DNA]</scope>
    <source>
        <strain evidence="1 2">DAOM 197198</strain>
    </source>
</reference>
<dbReference type="Proteomes" id="UP000018888">
    <property type="component" value="Unassembled WGS sequence"/>
</dbReference>
<gene>
    <name evidence="1" type="ORF">GLOIN_2v1778894</name>
</gene>
<dbReference type="PANTHER" id="PTHR43628">
    <property type="entry name" value="ACTIVATOR OF C KINASE PROTEIN 1-RELATED"/>
    <property type="match status" value="1"/>
</dbReference>
<sequence>MNASLPETVSPNNSILPSLLEDSETEMILRAYWDEEIQEVKGVPHQVIVCKVIDTANQTPCRKHILSLSGSTEFRQCLVDWIINDFQQLDHYSSDKDLPKSIVDRLDKKILKALVMAGIPFSVIEIPFILNLFKDLRSGPRQLVHSSNDNYIVTTDTRMEYLISLRHYSSDSHTSEFLTHEIPSIIKQLGSDKFAAIVTDNASNCRIARQNIQLTYGISYDFNNFENISYNWVKTSLKNNDKDPERILKIMKKHKENKFWFTSLVGYFYQFGIGCNLNREKALDCYLIAINNNIDYNSLNIIDENQLHLIVVKNNGEFNLLRNSNTIIGKYLLSLFYYKDIINNILFDIDIKQNKLVFLEKLKGNSELEVQFNLTICRKDRNVNYKKAFELLLSLAEEENLDAQYNLAICYMDGIGTQKDEKKAFDLFLKSIQQNKSHVHINNTMKIYNERIKFEMGLESAISNNSITQNSVGFCFQSGKGGLKINVTRGFKWYLKSAIAGYAEGQFNLGCCYEYGNGTDKNEIKAFEWYLKSAKNGCVKAQIHLAICYQSGRKMDKNETKAFEWYLKSAENGNVKSQSYMGYCYLKGYGIDKNETKAFEWYLKSAENGDAMSQNNVGYCYDHGIGTDKDDSKAFEWYTKSATRGCTDGQYNLGYCYENGKGTDKNEKKAFKWYTKAAAAKGDAAAQNKLGDCYKYGKGTNKDEEKAFEWYLKSAEKGYKMGQNNVGYCYEHGCGTGKNKNNATKWFSKAAKSAVAQNNSKKCKYGVKIAIKDLL</sequence>
<organism evidence="1 2">
    <name type="scientific">Rhizophagus irregularis (strain DAOM 181602 / DAOM 197198 / MUCL 43194)</name>
    <name type="common">Arbuscular mycorrhizal fungus</name>
    <name type="synonym">Glomus intraradices</name>
    <dbReference type="NCBI Taxonomy" id="747089"/>
    <lineage>
        <taxon>Eukaryota</taxon>
        <taxon>Fungi</taxon>
        <taxon>Fungi incertae sedis</taxon>
        <taxon>Mucoromycota</taxon>
        <taxon>Glomeromycotina</taxon>
        <taxon>Glomeromycetes</taxon>
        <taxon>Glomerales</taxon>
        <taxon>Glomeraceae</taxon>
        <taxon>Rhizophagus</taxon>
    </lineage>
</organism>
<comment type="caution">
    <text evidence="1">The sequence shown here is derived from an EMBL/GenBank/DDBJ whole genome shotgun (WGS) entry which is preliminary data.</text>
</comment>
<dbReference type="PANTHER" id="PTHR43628:SF1">
    <property type="entry name" value="CHITIN SYNTHASE REGULATORY FACTOR 2-RELATED"/>
    <property type="match status" value="1"/>
</dbReference>
<dbReference type="InterPro" id="IPR006597">
    <property type="entry name" value="Sel1-like"/>
</dbReference>
<dbReference type="InterPro" id="IPR052945">
    <property type="entry name" value="Mitotic_Regulator"/>
</dbReference>
<reference evidence="1 2" key="1">
    <citation type="journal article" date="2013" name="Proc. Natl. Acad. Sci. U.S.A.">
        <title>Genome of an arbuscular mycorrhizal fungus provides insight into the oldest plant symbiosis.</title>
        <authorList>
            <person name="Tisserant E."/>
            <person name="Malbreil M."/>
            <person name="Kuo A."/>
            <person name="Kohler A."/>
            <person name="Symeonidi A."/>
            <person name="Balestrini R."/>
            <person name="Charron P."/>
            <person name="Duensing N."/>
            <person name="Frei Dit Frey N."/>
            <person name="Gianinazzi-Pearson V."/>
            <person name="Gilbert L.B."/>
            <person name="Handa Y."/>
            <person name="Herr J.R."/>
            <person name="Hijri M."/>
            <person name="Koul R."/>
            <person name="Kawaguchi M."/>
            <person name="Krajinski F."/>
            <person name="Lammers P.J."/>
            <person name="Masclaux F.G."/>
            <person name="Murat C."/>
            <person name="Morin E."/>
            <person name="Ndikumana S."/>
            <person name="Pagni M."/>
            <person name="Petitpierre D."/>
            <person name="Requena N."/>
            <person name="Rosikiewicz P."/>
            <person name="Riley R."/>
            <person name="Saito K."/>
            <person name="San Clemente H."/>
            <person name="Shapiro H."/>
            <person name="van Tuinen D."/>
            <person name="Becard G."/>
            <person name="Bonfante P."/>
            <person name="Paszkowski U."/>
            <person name="Shachar-Hill Y.Y."/>
            <person name="Tuskan G.A."/>
            <person name="Young P.W."/>
            <person name="Sanders I.R."/>
            <person name="Henrissat B."/>
            <person name="Rensing S.A."/>
            <person name="Grigoriev I.V."/>
            <person name="Corradi N."/>
            <person name="Roux C."/>
            <person name="Martin F."/>
        </authorList>
    </citation>
    <scope>NUCLEOTIDE SEQUENCE [LARGE SCALE GENOMIC DNA]</scope>
    <source>
        <strain evidence="1 2">DAOM 197198</strain>
    </source>
</reference>
<dbReference type="InterPro" id="IPR011990">
    <property type="entry name" value="TPR-like_helical_dom_sf"/>
</dbReference>
<dbReference type="SUPFAM" id="SSF81901">
    <property type="entry name" value="HCP-like"/>
    <property type="match status" value="3"/>
</dbReference>
<dbReference type="Gene3D" id="1.25.40.10">
    <property type="entry name" value="Tetratricopeptide repeat domain"/>
    <property type="match status" value="3"/>
</dbReference>